<evidence type="ECO:0008006" key="3">
    <source>
        <dbReference type="Google" id="ProtNLM"/>
    </source>
</evidence>
<dbReference type="PANTHER" id="PTHR15615">
    <property type="match status" value="1"/>
</dbReference>
<dbReference type="InterPro" id="IPR013922">
    <property type="entry name" value="Cyclin_PHO80-like"/>
</dbReference>
<dbReference type="Pfam" id="PF08613">
    <property type="entry name" value="Cyclin"/>
    <property type="match status" value="1"/>
</dbReference>
<reference evidence="2" key="1">
    <citation type="journal article" date="2004" name="Fungal Genet. Biol.">
        <title>Insight into the genome of Aspergillus fumigatus: analysis of a 922 kb region encompassing the nitrate assimilation gene cluster.</title>
        <authorList>
            <person name="Pain A."/>
            <person name="Woodward J."/>
            <person name="Quail M.A."/>
            <person name="Anderson M.J."/>
            <person name="Clark R."/>
            <person name="Collins M."/>
            <person name="Fosker N."/>
            <person name="Fraser A."/>
            <person name="Harris D."/>
            <person name="Larke N."/>
            <person name="Murphy L."/>
            <person name="Humphray S."/>
            <person name="O'Neil S."/>
            <person name="Pertea M."/>
            <person name="Price C."/>
            <person name="Rabbinowitsch E."/>
            <person name="Rajandream M-A."/>
            <person name="Salzberg S."/>
            <person name="Saunders D."/>
            <person name="Seegar K."/>
            <person name="Sharp S."/>
            <person name="Warren T."/>
            <person name="Denning D.W."/>
            <person name="Barrell B."/>
            <person name="Hall N."/>
        </authorList>
    </citation>
    <scope>NUCLEOTIDE SEQUENCE</scope>
</reference>
<feature type="region of interest" description="Disordered" evidence="1">
    <location>
        <begin position="102"/>
        <end position="138"/>
    </location>
</feature>
<feature type="region of interest" description="Disordered" evidence="1">
    <location>
        <begin position="1"/>
        <end position="27"/>
    </location>
</feature>
<name>Q6MYU0_ASPFM</name>
<feature type="region of interest" description="Disordered" evidence="1">
    <location>
        <begin position="42"/>
        <end position="63"/>
    </location>
</feature>
<dbReference type="AlphaFoldDB" id="Q6MYU0"/>
<evidence type="ECO:0000256" key="1">
    <source>
        <dbReference type="SAM" id="MobiDB-lite"/>
    </source>
</evidence>
<feature type="region of interest" description="Disordered" evidence="1">
    <location>
        <begin position="343"/>
        <end position="409"/>
    </location>
</feature>
<proteinExistence type="predicted"/>
<organism evidence="2">
    <name type="scientific">Aspergillus fumigatus</name>
    <name type="common">Neosartorya fumigata</name>
    <dbReference type="NCBI Taxonomy" id="746128"/>
    <lineage>
        <taxon>Eukaryota</taxon>
        <taxon>Fungi</taxon>
        <taxon>Dikarya</taxon>
        <taxon>Ascomycota</taxon>
        <taxon>Pezizomycotina</taxon>
        <taxon>Eurotiomycetes</taxon>
        <taxon>Eurotiomycetidae</taxon>
        <taxon>Eurotiales</taxon>
        <taxon>Aspergillaceae</taxon>
        <taxon>Aspergillus</taxon>
        <taxon>Aspergillus subgen. Fumigati</taxon>
    </lineage>
</organism>
<dbReference type="GO" id="GO:0016538">
    <property type="term" value="F:cyclin-dependent protein serine/threonine kinase regulator activity"/>
    <property type="evidence" value="ECO:0007669"/>
    <property type="project" value="TreeGrafter"/>
</dbReference>
<dbReference type="GO" id="GO:0000307">
    <property type="term" value="C:cyclin-dependent protein kinase holoenzyme complex"/>
    <property type="evidence" value="ECO:0007669"/>
    <property type="project" value="TreeGrafter"/>
</dbReference>
<feature type="compositionally biased region" description="Basic and acidic residues" evidence="1">
    <location>
        <begin position="400"/>
        <end position="409"/>
    </location>
</feature>
<dbReference type="PANTHER" id="PTHR15615:SF118">
    <property type="entry name" value="CYCLIN, HYPOTHETICAL (EUROFUNG)"/>
    <property type="match status" value="1"/>
</dbReference>
<dbReference type="Gene3D" id="1.10.472.10">
    <property type="entry name" value="Cyclin-like"/>
    <property type="match status" value="1"/>
</dbReference>
<protein>
    <recommendedName>
        <fullName evidence="3">Mucin</fullName>
    </recommendedName>
</protein>
<accession>Q6MYU0</accession>
<evidence type="ECO:0000313" key="2">
    <source>
        <dbReference type="EMBL" id="CAE47919.1"/>
    </source>
</evidence>
<dbReference type="GO" id="GO:0019901">
    <property type="term" value="F:protein kinase binding"/>
    <property type="evidence" value="ECO:0007669"/>
    <property type="project" value="InterPro"/>
</dbReference>
<gene>
    <name evidence="2" type="ORF">AfA28D1.030</name>
</gene>
<sequence length="646" mass="70943">MPPTTYTPHHFPSAEAPITPTTQHYPYEDSSASTFRQYPETGLEVSDNRWTTPLRDGLPTPPNDMTGVAYKSLPSSSYGGKHDAITLPPYVRASAYTRTGYDSSSTMIPSTKSQNQPQSTHNVPASVPTSQKKTSTNSAASYLQIPSSINDSGGSLSEFAAQMTCLFWFESTSKLKNIEERVNTLPSLVPEAFPTPGFKKWVTNILSTTQVSQNVILLALMFIYRLKKFNPVVRGKKGSEFRLMTIALMLGNKCQYLTIREVLDDNTYTNKTWAEVSGIPVQEIHVMEVEFLSNVRYNLYASEEEWAQWHTKLGVFSDFFNRAVVIPDEVDLRPTTPVLRISPSLRATSQLSSSTPSKLPSPPASDPIHPQAAWNQSANTYAPLPQPGSDIQLANPRKRTRDEQGDEHPAKRVVVPQIIPPVSTLPPTSAMTSLPALPPVITPTSVPSSHQAYIPGPIPHLPRPNLPVSSHTLVPSIPATTPQQPSTAGRAMPPTTYSSSTTWAPSVPHMTTVQPVLNGIYHNPISLPEPGRYHASPYGMSSATVSPAVSAYSVHTPQTHLSPSFFLANRNSPYRPVRAVNTLLIPPPSTSLQQQRSVPFDHMHYQPLGKTAAERKTGVLPYLHHEAWPQGPFIQPTFHSAPNYSS</sequence>
<feature type="region of interest" description="Disordered" evidence="1">
    <location>
        <begin position="479"/>
        <end position="503"/>
    </location>
</feature>
<dbReference type="GO" id="GO:0005634">
    <property type="term" value="C:nucleus"/>
    <property type="evidence" value="ECO:0007669"/>
    <property type="project" value="TreeGrafter"/>
</dbReference>
<dbReference type="CDD" id="cd20557">
    <property type="entry name" value="CYCLIN_ScPCL1-like"/>
    <property type="match status" value="1"/>
</dbReference>
<dbReference type="EMBL" id="BX649605">
    <property type="protein sequence ID" value="CAE47919.1"/>
    <property type="molecule type" value="Genomic_DNA"/>
</dbReference>
<feature type="compositionally biased region" description="Low complexity" evidence="1">
    <location>
        <begin position="347"/>
        <end position="358"/>
    </location>
</feature>